<name>A0AAJ0F3G7_9PEZI</name>
<dbReference type="Gene3D" id="1.10.150.20">
    <property type="entry name" value="5' to 3' exonuclease, C-terminal subdomain"/>
    <property type="match status" value="1"/>
</dbReference>
<dbReference type="InterPro" id="IPR017961">
    <property type="entry name" value="DNA_pol_Y-fam_little_finger"/>
</dbReference>
<dbReference type="PANTHER" id="PTHR11076:SF33">
    <property type="entry name" value="DNA POLYMERASE KAPPA"/>
    <property type="match status" value="1"/>
</dbReference>
<dbReference type="FunFam" id="3.40.1170.60:FF:000012">
    <property type="entry name" value="Putative DNA-directed polymerase kappa"/>
    <property type="match status" value="1"/>
</dbReference>
<dbReference type="GO" id="GO:0005739">
    <property type="term" value="C:mitochondrion"/>
    <property type="evidence" value="ECO:0007669"/>
    <property type="project" value="UniProtKB-SubCell"/>
</dbReference>
<dbReference type="FunFam" id="3.30.70.270:FF:000014">
    <property type="entry name" value="DNA polymerase kappa subunit"/>
    <property type="match status" value="1"/>
</dbReference>
<dbReference type="NCBIfam" id="NF002677">
    <property type="entry name" value="PRK02406.1"/>
    <property type="match status" value="1"/>
</dbReference>
<evidence type="ECO:0000313" key="7">
    <source>
        <dbReference type="Proteomes" id="UP001239445"/>
    </source>
</evidence>
<feature type="region of interest" description="Disordered" evidence="4">
    <location>
        <begin position="1"/>
        <end position="33"/>
    </location>
</feature>
<dbReference type="GO" id="GO:0042276">
    <property type="term" value="P:error-prone translesion synthesis"/>
    <property type="evidence" value="ECO:0007669"/>
    <property type="project" value="TreeGrafter"/>
</dbReference>
<dbReference type="GO" id="GO:0003887">
    <property type="term" value="F:DNA-directed DNA polymerase activity"/>
    <property type="evidence" value="ECO:0007669"/>
    <property type="project" value="InterPro"/>
</dbReference>
<evidence type="ECO:0000313" key="6">
    <source>
        <dbReference type="EMBL" id="KAK1753446.1"/>
    </source>
</evidence>
<evidence type="ECO:0000256" key="1">
    <source>
        <dbReference type="ARBA" id="ARBA00004173"/>
    </source>
</evidence>
<organism evidence="6 7">
    <name type="scientific">Echria macrotheca</name>
    <dbReference type="NCBI Taxonomy" id="438768"/>
    <lineage>
        <taxon>Eukaryota</taxon>
        <taxon>Fungi</taxon>
        <taxon>Dikarya</taxon>
        <taxon>Ascomycota</taxon>
        <taxon>Pezizomycotina</taxon>
        <taxon>Sordariomycetes</taxon>
        <taxon>Sordariomycetidae</taxon>
        <taxon>Sordariales</taxon>
        <taxon>Schizotheciaceae</taxon>
        <taxon>Echria</taxon>
    </lineage>
</organism>
<evidence type="ECO:0000256" key="3">
    <source>
        <dbReference type="ARBA" id="ARBA00023128"/>
    </source>
</evidence>
<dbReference type="InterPro" id="IPR036775">
    <property type="entry name" value="DNA_pol_Y-fam_lit_finger_sf"/>
</dbReference>
<reference evidence="6" key="1">
    <citation type="submission" date="2023-06" db="EMBL/GenBank/DDBJ databases">
        <title>Genome-scale phylogeny and comparative genomics of the fungal order Sordariales.</title>
        <authorList>
            <consortium name="Lawrence Berkeley National Laboratory"/>
            <person name="Hensen N."/>
            <person name="Bonometti L."/>
            <person name="Westerberg I."/>
            <person name="Brannstrom I.O."/>
            <person name="Guillou S."/>
            <person name="Cros-Aarteil S."/>
            <person name="Calhoun S."/>
            <person name="Haridas S."/>
            <person name="Kuo A."/>
            <person name="Mondo S."/>
            <person name="Pangilinan J."/>
            <person name="Riley R."/>
            <person name="Labutti K."/>
            <person name="Andreopoulos B."/>
            <person name="Lipzen A."/>
            <person name="Chen C."/>
            <person name="Yanf M."/>
            <person name="Daum C."/>
            <person name="Ng V."/>
            <person name="Clum A."/>
            <person name="Steindorff A."/>
            <person name="Ohm R."/>
            <person name="Martin F."/>
            <person name="Silar P."/>
            <person name="Natvig D."/>
            <person name="Lalanne C."/>
            <person name="Gautier V."/>
            <person name="Ament-Velasquez S.L."/>
            <person name="Kruys A."/>
            <person name="Hutchinson M.I."/>
            <person name="Powell A.J."/>
            <person name="Barry K."/>
            <person name="Miller A.N."/>
            <person name="Grigoriev I.V."/>
            <person name="Debuchy R."/>
            <person name="Gladieux P."/>
            <person name="Thoren M.H."/>
            <person name="Johannesson H."/>
        </authorList>
    </citation>
    <scope>NUCLEOTIDE SEQUENCE</scope>
    <source>
        <strain evidence="6">PSN4</strain>
    </source>
</reference>
<dbReference type="Gene3D" id="1.10.150.810">
    <property type="match status" value="1"/>
</dbReference>
<evidence type="ECO:0000259" key="5">
    <source>
        <dbReference type="PROSITE" id="PS50173"/>
    </source>
</evidence>
<evidence type="ECO:0000256" key="4">
    <source>
        <dbReference type="SAM" id="MobiDB-lite"/>
    </source>
</evidence>
<comment type="subcellular location">
    <subcellularLocation>
        <location evidence="1">Mitochondrion</location>
    </subcellularLocation>
</comment>
<feature type="domain" description="UmuC" evidence="5">
    <location>
        <begin position="124"/>
        <end position="303"/>
    </location>
</feature>
<dbReference type="FunFam" id="1.10.150.810:FF:000003">
    <property type="entry name" value="DNA polymerase kappa subunit"/>
    <property type="match status" value="1"/>
</dbReference>
<dbReference type="GO" id="GO:0003684">
    <property type="term" value="F:damaged DNA binding"/>
    <property type="evidence" value="ECO:0007669"/>
    <property type="project" value="InterPro"/>
</dbReference>
<protein>
    <recommendedName>
        <fullName evidence="2">DNA polymerase kappa</fullName>
    </recommendedName>
</protein>
<keyword evidence="7" id="KW-1185">Reference proteome</keyword>
<dbReference type="Gene3D" id="3.30.160.60">
    <property type="entry name" value="Classic Zinc Finger"/>
    <property type="match status" value="1"/>
</dbReference>
<proteinExistence type="predicted"/>
<dbReference type="InterPro" id="IPR022880">
    <property type="entry name" value="DNApol_IV"/>
</dbReference>
<dbReference type="InterPro" id="IPR001126">
    <property type="entry name" value="UmuC"/>
</dbReference>
<dbReference type="EMBL" id="MU839837">
    <property type="protein sequence ID" value="KAK1753446.1"/>
    <property type="molecule type" value="Genomic_DNA"/>
</dbReference>
<dbReference type="Gene3D" id="3.30.70.270">
    <property type="match status" value="2"/>
</dbReference>
<gene>
    <name evidence="6" type="ORF">QBC47DRAFT_325758</name>
</gene>
<dbReference type="CDD" id="cd03586">
    <property type="entry name" value="PolY_Pol_IV_kappa"/>
    <property type="match status" value="1"/>
</dbReference>
<dbReference type="PANTHER" id="PTHR11076">
    <property type="entry name" value="DNA REPAIR POLYMERASE UMUC / TRANSFERASE FAMILY MEMBER"/>
    <property type="match status" value="1"/>
</dbReference>
<dbReference type="Pfam" id="PF00817">
    <property type="entry name" value="IMS"/>
    <property type="match status" value="1"/>
</dbReference>
<keyword evidence="3" id="KW-0496">Mitochondrion</keyword>
<dbReference type="FunFam" id="3.30.1490.100:FF:000010">
    <property type="entry name" value="DNA-directed polymerase kappa"/>
    <property type="match status" value="1"/>
</dbReference>
<dbReference type="Pfam" id="PF11799">
    <property type="entry name" value="IMS_C"/>
    <property type="match status" value="1"/>
</dbReference>
<dbReference type="GO" id="GO:0006281">
    <property type="term" value="P:DNA repair"/>
    <property type="evidence" value="ECO:0007669"/>
    <property type="project" value="InterPro"/>
</dbReference>
<dbReference type="GO" id="GO:0005634">
    <property type="term" value="C:nucleus"/>
    <property type="evidence" value="ECO:0007669"/>
    <property type="project" value="TreeGrafter"/>
</dbReference>
<dbReference type="GO" id="GO:0070987">
    <property type="term" value="P:error-free translesion synthesis"/>
    <property type="evidence" value="ECO:0007669"/>
    <property type="project" value="UniProtKB-ARBA"/>
</dbReference>
<dbReference type="SUPFAM" id="SSF56672">
    <property type="entry name" value="DNA/RNA polymerases"/>
    <property type="match status" value="1"/>
</dbReference>
<dbReference type="SUPFAM" id="SSF100879">
    <property type="entry name" value="Lesion bypass DNA polymerase (Y-family), little finger domain"/>
    <property type="match status" value="1"/>
</dbReference>
<dbReference type="AlphaFoldDB" id="A0AAJ0F3G7"/>
<dbReference type="PROSITE" id="PS50173">
    <property type="entry name" value="UMUC"/>
    <property type="match status" value="1"/>
</dbReference>
<accession>A0AAJ0F3G7</accession>
<dbReference type="Gene3D" id="3.40.1170.60">
    <property type="match status" value="1"/>
</dbReference>
<dbReference type="Proteomes" id="UP001239445">
    <property type="component" value="Unassembled WGS sequence"/>
</dbReference>
<sequence length="623" mass="69641">MTTKEPDTEPESAPAGNAVPTRAVEASGRDNHDSLKYSLLGPSLTKAGQDTVDQSVVSEIIYEASKGSKFFNHEEERDKALTAKVQQILSKKRELERLDLSRELRAADNLIAQLELSRDLTQTIVHVDCDAFYAAVEQLDRPELKNVPFAVGGGVLTTCNYVARTFGCRSGMASFVALRLCPKLILLPLNFDKYNAKAAEVRAVLAEYDRRFESASIDEAYLNITEYCSSTGIEPAEAVSSMRQEIFEKTRITVSAGIAANTRLAKICSNIKKPNGQFVLPNDRAAIMDFMGALRCRKVNGIGRVFERELASVGIETCGDIFNQRQYLSRLFGEKAYEFLMNCFLGLGRTTVQPAEEYERKSVGTESTFQDMSDPAELREKLRWTAVELEKDMRRAECKGRTLCLKVKLHTFEVLSRQVSLPKAVWLADDLYNYSLPMLRKLEKEYPGMKLRLLGLRCTHLQSTKSPDTLAFFGLRRKTSQQDSSGATELDFVEGEWEEWPEIMGGSGEATESGLGDVELTASGPYRRHGKEILPNPAEEPVVDDRWDCPVCGRPQLADERQFNEHIDLCLSRQAIRNTVQQDAIKQAAPISGRSTTPDARRAKKRGRPAVAHDPKQKKLCFG</sequence>
<dbReference type="InterPro" id="IPR043502">
    <property type="entry name" value="DNA/RNA_pol_sf"/>
</dbReference>
<feature type="region of interest" description="Disordered" evidence="4">
    <location>
        <begin position="585"/>
        <end position="623"/>
    </location>
</feature>
<dbReference type="InterPro" id="IPR050116">
    <property type="entry name" value="DNA_polymerase-Y"/>
</dbReference>
<comment type="caution">
    <text evidence="6">The sequence shown here is derived from an EMBL/GenBank/DDBJ whole genome shotgun (WGS) entry which is preliminary data.</text>
</comment>
<dbReference type="InterPro" id="IPR043128">
    <property type="entry name" value="Rev_trsase/Diguanyl_cyclase"/>
</dbReference>
<dbReference type="Gene3D" id="3.30.1490.100">
    <property type="entry name" value="DNA polymerase, Y-family, little finger domain"/>
    <property type="match status" value="1"/>
</dbReference>
<evidence type="ECO:0000256" key="2">
    <source>
        <dbReference type="ARBA" id="ARBA00016178"/>
    </source>
</evidence>